<sequence>MTADYAQQLLDSMNESRSDFEDELERQIIDQFGSLEAFKKVAHLYVLETTEPAFIPMPNEISPDYTYSCEIQYRLRPKTPEELAIEQADANINYYLNSSEQERIELDEESYFVDDVRKSEDER</sequence>
<dbReference type="EMBL" id="MK919473">
    <property type="protein sequence ID" value="QDH47948.1"/>
    <property type="molecule type" value="Genomic_DNA"/>
</dbReference>
<name>A0A514A3U3_9CAUD</name>
<dbReference type="Proteomes" id="UP000316854">
    <property type="component" value="Segment"/>
</dbReference>
<evidence type="ECO:0000313" key="2">
    <source>
        <dbReference type="Proteomes" id="UP000316854"/>
    </source>
</evidence>
<dbReference type="GeneID" id="77942522"/>
<protein>
    <submittedName>
        <fullName evidence="1">Uncharacterized protein</fullName>
    </submittedName>
</protein>
<dbReference type="KEGG" id="vg:77942522"/>
<keyword evidence="2" id="KW-1185">Reference proteome</keyword>
<accession>A0A514A3U3</accession>
<gene>
    <name evidence="1" type="primary">35</name>
    <name evidence="1" type="ORF">SEA_XENOMORPH_35</name>
</gene>
<proteinExistence type="predicted"/>
<organism evidence="1 2">
    <name type="scientific">Arthrobacter phage Xenomorph</name>
    <dbReference type="NCBI Taxonomy" id="2591069"/>
    <lineage>
        <taxon>Viruses</taxon>
        <taxon>Duplodnaviria</taxon>
        <taxon>Heunggongvirae</taxon>
        <taxon>Uroviricota</taxon>
        <taxon>Caudoviricetes</taxon>
        <taxon>Mudcatvirus</taxon>
        <taxon>Mudcatvirus xenomorph</taxon>
    </lineage>
</organism>
<dbReference type="RefSeq" id="YP_010666419.1">
    <property type="nucleotide sequence ID" value="NC_070942.1"/>
</dbReference>
<evidence type="ECO:0000313" key="1">
    <source>
        <dbReference type="EMBL" id="QDH47948.1"/>
    </source>
</evidence>
<reference evidence="1 2" key="1">
    <citation type="submission" date="2019-05" db="EMBL/GenBank/DDBJ databases">
        <authorList>
            <person name="Beckman L.J."/>
            <person name="Conner K.M."/>
            <person name="Flanagan R.M."/>
            <person name="Fortman E.C."/>
            <person name="Jutte T."/>
            <person name="Keaney A.M."/>
            <person name="Kees M.D."/>
            <person name="Kesav N.R."/>
            <person name="Montag M.W."/>
            <person name="Nicolozakes S.J."/>
            <person name="Randall S.G."/>
            <person name="Ball S.L."/>
            <person name="Breitenberger C.A."/>
            <person name="Daniels C.J."/>
            <person name="Garlena R.A."/>
            <person name="Russell D.A."/>
            <person name="Pope W.H."/>
            <person name="Jacobs-Sera D."/>
            <person name="Hatfull G.F."/>
        </authorList>
    </citation>
    <scope>NUCLEOTIDE SEQUENCE [LARGE SCALE GENOMIC DNA]</scope>
</reference>